<dbReference type="Proteomes" id="UP000515514">
    <property type="component" value="Chromosome"/>
</dbReference>
<dbReference type="Pfam" id="PF14014">
    <property type="entry name" value="DUF4230"/>
    <property type="match status" value="1"/>
</dbReference>
<sequence>MRNIIFGIVIAVVIVFGLRYCEHEKDRREQLHANTALIQKQLTNVGKLIVTEGTYAQVFTYEDWKKFYIDVLSARKKALVVVNAEASISYDLSKIETTVDEESRTVTINYIPEPELKINPNIQYYDVQQDYFNQFSASDYNKIKDKVEASLKEKIEASALVSNAQNRLISELQKIYILTNSMGWTLQYNEQVIQQEEDLQNIKPILY</sequence>
<reference evidence="1 2" key="1">
    <citation type="submission" date="2020-04" db="EMBL/GenBank/DDBJ databases">
        <title>Genome sequence of Altibacter aquimarinus strain ALE3EI.</title>
        <authorList>
            <person name="Oh H.-M."/>
            <person name="Jang D."/>
        </authorList>
    </citation>
    <scope>NUCLEOTIDE SEQUENCE [LARGE SCALE GENOMIC DNA]</scope>
    <source>
        <strain evidence="1 2">ALE3EI</strain>
    </source>
</reference>
<dbReference type="AlphaFoldDB" id="A0A7G8PUA4"/>
<gene>
    <name evidence="1" type="ORF">ALE3EI_1358</name>
</gene>
<name>A0A7G8PUA4_9FLAO</name>
<evidence type="ECO:0008006" key="3">
    <source>
        <dbReference type="Google" id="ProtNLM"/>
    </source>
</evidence>
<accession>A0A7G8PUA4</accession>
<dbReference type="KEGG" id="alti:ALE3EI_1358"/>
<keyword evidence="2" id="KW-1185">Reference proteome</keyword>
<protein>
    <recommendedName>
        <fullName evidence="3">DUF4230 domain-containing protein</fullName>
    </recommendedName>
</protein>
<evidence type="ECO:0000313" key="1">
    <source>
        <dbReference type="EMBL" id="QNJ97920.1"/>
    </source>
</evidence>
<organism evidence="1 2">
    <name type="scientific">Constantimarinum furrinae</name>
    <dbReference type="NCBI Taxonomy" id="2562285"/>
    <lineage>
        <taxon>Bacteria</taxon>
        <taxon>Pseudomonadati</taxon>
        <taxon>Bacteroidota</taxon>
        <taxon>Flavobacteriia</taxon>
        <taxon>Flavobacteriales</taxon>
        <taxon>Flavobacteriaceae</taxon>
        <taxon>Altibacter/Constantimarinum group</taxon>
        <taxon>Constantimarinum</taxon>
    </lineage>
</organism>
<proteinExistence type="predicted"/>
<dbReference type="InterPro" id="IPR025324">
    <property type="entry name" value="DUF4230"/>
</dbReference>
<dbReference type="RefSeq" id="WP_186987547.1">
    <property type="nucleotide sequence ID" value="NZ_CP052909.1"/>
</dbReference>
<dbReference type="EMBL" id="CP052909">
    <property type="protein sequence ID" value="QNJ97920.1"/>
    <property type="molecule type" value="Genomic_DNA"/>
</dbReference>
<evidence type="ECO:0000313" key="2">
    <source>
        <dbReference type="Proteomes" id="UP000515514"/>
    </source>
</evidence>